<dbReference type="GO" id="GO:0004351">
    <property type="term" value="F:glutamate decarboxylase activity"/>
    <property type="evidence" value="ECO:0007669"/>
    <property type="project" value="UniProtKB-EC"/>
</dbReference>
<feature type="compositionally biased region" description="Basic and acidic residues" evidence="10">
    <location>
        <begin position="1"/>
        <end position="23"/>
    </location>
</feature>
<evidence type="ECO:0000256" key="3">
    <source>
        <dbReference type="ARBA" id="ARBA00012421"/>
    </source>
</evidence>
<dbReference type="RefSeq" id="WP_203959984.1">
    <property type="nucleotide sequence ID" value="NZ_AP023355.1"/>
</dbReference>
<feature type="region of interest" description="Disordered" evidence="10">
    <location>
        <begin position="461"/>
        <end position="480"/>
    </location>
</feature>
<comment type="catalytic activity">
    <reaction evidence="6 9">
        <text>L-glutamate + H(+) = 4-aminobutanoate + CO2</text>
        <dbReference type="Rhea" id="RHEA:17785"/>
        <dbReference type="ChEBI" id="CHEBI:15378"/>
        <dbReference type="ChEBI" id="CHEBI:16526"/>
        <dbReference type="ChEBI" id="CHEBI:29985"/>
        <dbReference type="ChEBI" id="CHEBI:59888"/>
        <dbReference type="EC" id="4.1.1.15"/>
    </reaction>
</comment>
<dbReference type="Gene3D" id="4.10.280.50">
    <property type="match status" value="1"/>
</dbReference>
<keyword evidence="4 7" id="KW-0663">Pyridoxal phosphate</keyword>
<proteinExistence type="inferred from homology"/>
<dbReference type="GO" id="GO:0004058">
    <property type="term" value="F:aromatic-L-amino-acid decarboxylase activity"/>
    <property type="evidence" value="ECO:0007669"/>
    <property type="project" value="UniProtKB-ARBA"/>
</dbReference>
<dbReference type="Gene3D" id="3.40.640.10">
    <property type="entry name" value="Type I PLP-dependent aspartate aminotransferase-like (Major domain)"/>
    <property type="match status" value="1"/>
</dbReference>
<feature type="modified residue" description="N6-(pyridoxal phosphate)lysine" evidence="7">
    <location>
        <position position="289"/>
    </location>
</feature>
<evidence type="ECO:0000313" key="11">
    <source>
        <dbReference type="EMBL" id="BCJ33028.1"/>
    </source>
</evidence>
<reference evidence="11 12" key="1">
    <citation type="submission" date="2020-08" db="EMBL/GenBank/DDBJ databases">
        <title>Whole genome shotgun sequence of Actinocatenispora thailandica NBRC 105041.</title>
        <authorList>
            <person name="Komaki H."/>
            <person name="Tamura T."/>
        </authorList>
    </citation>
    <scope>NUCLEOTIDE SEQUENCE [LARGE SCALE GENOMIC DNA]</scope>
    <source>
        <strain evidence="11 12">NBRC 105041</strain>
    </source>
</reference>
<dbReference type="GO" id="GO:0006538">
    <property type="term" value="P:L-glutamate catabolic process"/>
    <property type="evidence" value="ECO:0007669"/>
    <property type="project" value="TreeGrafter"/>
</dbReference>
<keyword evidence="12" id="KW-1185">Reference proteome</keyword>
<dbReference type="NCBIfam" id="TIGR01788">
    <property type="entry name" value="Glu-decarb-GAD"/>
    <property type="match status" value="1"/>
</dbReference>
<dbReference type="GO" id="GO:0005829">
    <property type="term" value="C:cytosol"/>
    <property type="evidence" value="ECO:0007669"/>
    <property type="project" value="TreeGrafter"/>
</dbReference>
<protein>
    <recommendedName>
        <fullName evidence="3 9">Glutamate decarboxylase</fullName>
        <ecNumber evidence="3 9">4.1.1.15</ecNumber>
    </recommendedName>
</protein>
<name>A0A7R7DK33_9ACTN</name>
<comment type="similarity">
    <text evidence="2 8">Belongs to the group II decarboxylase family.</text>
</comment>
<evidence type="ECO:0000256" key="2">
    <source>
        <dbReference type="ARBA" id="ARBA00009533"/>
    </source>
</evidence>
<dbReference type="KEGG" id="atl:Athai_05310"/>
<accession>A0A7R7DK33</accession>
<evidence type="ECO:0000256" key="10">
    <source>
        <dbReference type="SAM" id="MobiDB-lite"/>
    </source>
</evidence>
<dbReference type="SUPFAM" id="SSF53383">
    <property type="entry name" value="PLP-dependent transferases"/>
    <property type="match status" value="1"/>
</dbReference>
<dbReference type="InterPro" id="IPR010107">
    <property type="entry name" value="Glutamate_decarboxylase"/>
</dbReference>
<keyword evidence="5 8" id="KW-0456">Lyase</keyword>
<evidence type="ECO:0000256" key="5">
    <source>
        <dbReference type="ARBA" id="ARBA00023239"/>
    </source>
</evidence>
<keyword evidence="9" id="KW-0210">Decarboxylase</keyword>
<feature type="region of interest" description="Disordered" evidence="10">
    <location>
        <begin position="1"/>
        <end position="32"/>
    </location>
</feature>
<evidence type="ECO:0000256" key="4">
    <source>
        <dbReference type="ARBA" id="ARBA00022898"/>
    </source>
</evidence>
<gene>
    <name evidence="11" type="primary">gadA</name>
    <name evidence="11" type="ORF">Athai_05310</name>
</gene>
<organism evidence="11 12">
    <name type="scientific">Actinocatenispora thailandica</name>
    <dbReference type="NCBI Taxonomy" id="227318"/>
    <lineage>
        <taxon>Bacteria</taxon>
        <taxon>Bacillati</taxon>
        <taxon>Actinomycetota</taxon>
        <taxon>Actinomycetes</taxon>
        <taxon>Micromonosporales</taxon>
        <taxon>Micromonosporaceae</taxon>
        <taxon>Actinocatenispora</taxon>
    </lineage>
</organism>
<dbReference type="EC" id="4.1.1.15" evidence="3 9"/>
<dbReference type="Pfam" id="PF00282">
    <property type="entry name" value="Pyridoxal_deC"/>
    <property type="match status" value="1"/>
</dbReference>
<evidence type="ECO:0000256" key="9">
    <source>
        <dbReference type="RuleBase" id="RU361171"/>
    </source>
</evidence>
<dbReference type="InterPro" id="IPR015421">
    <property type="entry name" value="PyrdxlP-dep_Trfase_major"/>
</dbReference>
<evidence type="ECO:0000313" key="12">
    <source>
        <dbReference type="Proteomes" id="UP000611640"/>
    </source>
</evidence>
<dbReference type="Gene3D" id="3.90.1150.160">
    <property type="match status" value="1"/>
</dbReference>
<dbReference type="InterPro" id="IPR002129">
    <property type="entry name" value="PyrdxlP-dep_de-COase"/>
</dbReference>
<dbReference type="FunFam" id="3.40.640.10:FF:000017">
    <property type="entry name" value="Glutamate decarboxylase"/>
    <property type="match status" value="1"/>
</dbReference>
<comment type="cofactor">
    <cofactor evidence="1 7 8">
        <name>pyridoxal 5'-phosphate</name>
        <dbReference type="ChEBI" id="CHEBI:597326"/>
    </cofactor>
</comment>
<evidence type="ECO:0000256" key="7">
    <source>
        <dbReference type="PIRSR" id="PIRSR602129-50"/>
    </source>
</evidence>
<dbReference type="InterPro" id="IPR015424">
    <property type="entry name" value="PyrdxlP-dep_Trfase"/>
</dbReference>
<dbReference type="PANTHER" id="PTHR43321:SF3">
    <property type="entry name" value="GLUTAMATE DECARBOXYLASE"/>
    <property type="match status" value="1"/>
</dbReference>
<evidence type="ECO:0000256" key="8">
    <source>
        <dbReference type="RuleBase" id="RU000382"/>
    </source>
</evidence>
<evidence type="ECO:0000256" key="1">
    <source>
        <dbReference type="ARBA" id="ARBA00001933"/>
    </source>
</evidence>
<dbReference type="PANTHER" id="PTHR43321">
    <property type="entry name" value="GLUTAMATE DECARBOXYLASE"/>
    <property type="match status" value="1"/>
</dbReference>
<dbReference type="EMBL" id="AP023355">
    <property type="protein sequence ID" value="BCJ33028.1"/>
    <property type="molecule type" value="Genomic_DNA"/>
</dbReference>
<sequence length="491" mass="53758">MCAAQRKDGGPTHPDGQVDRVGARDSGSSEEDLFATSVMVHPAPKEQFPTSERGPRQVYQLIRDELMLDGTSRMNLATFCTTWLEPEARLLMTESMDKNIVDKDEYPQTAELERRCVQMLAHLFGAPDPAHAAGTSTVGSSEAAMLCGLAAKWRWRKRRQAAGQDHSRPNFVCGPVQVCWEKLARYFDIEMRQVPMPPGHLMTPEAAVEQCDENTIMVVPTFGQTFTGLFEDVAGISAALDDLQARTGLDVPIHVDGASGAFVAAFCAPDLRWDFRLPRVKSMNASGHKTGLAPVGSGWALWREAADLPQELVFNVNYLGGEMPTVGLNFSRPGGQVITSYFNFVRLGRSGYTKVQSAAYEVARHVAAGVERLGLFDLVYDGDPHRGIPAVTWRLPPGDHPFDLFELADELRTRGWLVPAYTLPPDQQDVAVQRVVVRHGLSVDMADLLLADLGRAVERLSHPGRPTERSAAGASGFNHSATAAVRTADLR</sequence>
<dbReference type="GO" id="GO:0030170">
    <property type="term" value="F:pyridoxal phosphate binding"/>
    <property type="evidence" value="ECO:0007669"/>
    <property type="project" value="InterPro"/>
</dbReference>
<dbReference type="Proteomes" id="UP000611640">
    <property type="component" value="Chromosome"/>
</dbReference>
<evidence type="ECO:0000256" key="6">
    <source>
        <dbReference type="ARBA" id="ARBA00048868"/>
    </source>
</evidence>
<dbReference type="AlphaFoldDB" id="A0A7R7DK33"/>